<dbReference type="SUPFAM" id="SSF53822">
    <property type="entry name" value="Periplasmic binding protein-like I"/>
    <property type="match status" value="1"/>
</dbReference>
<reference evidence="4" key="1">
    <citation type="submission" date="2022-10" db="EMBL/GenBank/DDBJ databases">
        <title>The WGS of Solirubrobacter ginsenosidimutans DSM 21036.</title>
        <authorList>
            <person name="Jiang Z."/>
        </authorList>
    </citation>
    <scope>NUCLEOTIDE SEQUENCE</scope>
    <source>
        <strain evidence="4">DSM 21036</strain>
    </source>
</reference>
<proteinExistence type="inferred from homology"/>
<dbReference type="Gene3D" id="3.40.50.2300">
    <property type="match status" value="2"/>
</dbReference>
<dbReference type="GO" id="GO:0030288">
    <property type="term" value="C:outer membrane-bounded periplasmic space"/>
    <property type="evidence" value="ECO:0007669"/>
    <property type="project" value="TreeGrafter"/>
</dbReference>
<dbReference type="GO" id="GO:0030246">
    <property type="term" value="F:carbohydrate binding"/>
    <property type="evidence" value="ECO:0007669"/>
    <property type="project" value="TreeGrafter"/>
</dbReference>
<gene>
    <name evidence="4" type="ORF">OM076_31855</name>
</gene>
<dbReference type="CDD" id="cd06312">
    <property type="entry name" value="PBP1_ABC_sugar_binding-like"/>
    <property type="match status" value="1"/>
</dbReference>
<comment type="caution">
    <text evidence="4">The sequence shown here is derived from an EMBL/GenBank/DDBJ whole genome shotgun (WGS) entry which is preliminary data.</text>
</comment>
<dbReference type="InterPro" id="IPR028082">
    <property type="entry name" value="Peripla_BP_I"/>
</dbReference>
<protein>
    <submittedName>
        <fullName evidence="4">Sugar ABC transporter substrate-binding protein</fullName>
    </submittedName>
</protein>
<comment type="subcellular location">
    <subcellularLocation>
        <location evidence="1">Cell envelope</location>
    </subcellularLocation>
</comment>
<dbReference type="AlphaFoldDB" id="A0A9X3S9D9"/>
<dbReference type="Pfam" id="PF13407">
    <property type="entry name" value="Peripla_BP_4"/>
    <property type="match status" value="1"/>
</dbReference>
<keyword evidence="5" id="KW-1185">Reference proteome</keyword>
<feature type="domain" description="Periplasmic binding protein" evidence="3">
    <location>
        <begin position="57"/>
        <end position="308"/>
    </location>
</feature>
<comment type="similarity">
    <text evidence="2">Belongs to the bacterial solute-binding protein 2 family.</text>
</comment>
<evidence type="ECO:0000313" key="5">
    <source>
        <dbReference type="Proteomes" id="UP001149140"/>
    </source>
</evidence>
<accession>A0A9X3S9D9</accession>
<dbReference type="PANTHER" id="PTHR30036">
    <property type="entry name" value="D-XYLOSE-BINDING PERIPLASMIC PROTEIN"/>
    <property type="match status" value="1"/>
</dbReference>
<dbReference type="EMBL" id="JAPDOD010000039">
    <property type="protein sequence ID" value="MDA0164908.1"/>
    <property type="molecule type" value="Genomic_DNA"/>
</dbReference>
<sequence length="344" mass="36332">MTARVSLLFALLVLVAGCGRVTNVRERDLLVRGNATAAAREAPDRQTRGVRIATARIVFITHGQASDEFWKVVQRGEEEAHKQSGAAVSYRSPDSFSIERMRRYIDLAVADHPDGMVISLPDAKALSPSIKAAVKAGIPVITINSGSDEFKKLGVLAHVGQDEYEAGVEAGRRMGKAGVKHALCVNQENGNTGLDQRCRGLGDGLAKTGGTMKPLPVPLQNATAAQTRMAEALASGPVDGVVTLGPGGAKPALDAVRASGLESKVTLATFDLSPDVLAAVRDGKMLFAVDQQPYLQGYLPVMLLAEKVRYGVFPAEGELIPTGPKFVTKADAADVIRLSAEGVR</sequence>
<evidence type="ECO:0000313" key="4">
    <source>
        <dbReference type="EMBL" id="MDA0164908.1"/>
    </source>
</evidence>
<dbReference type="PANTHER" id="PTHR30036:SF7">
    <property type="entry name" value="ABC TRANSPORTER PERIPLASMIC-BINDING PROTEIN YPHF"/>
    <property type="match status" value="1"/>
</dbReference>
<evidence type="ECO:0000256" key="2">
    <source>
        <dbReference type="ARBA" id="ARBA00007639"/>
    </source>
</evidence>
<evidence type="ECO:0000259" key="3">
    <source>
        <dbReference type="Pfam" id="PF13407"/>
    </source>
</evidence>
<dbReference type="Proteomes" id="UP001149140">
    <property type="component" value="Unassembled WGS sequence"/>
</dbReference>
<organism evidence="4 5">
    <name type="scientific">Solirubrobacter ginsenosidimutans</name>
    <dbReference type="NCBI Taxonomy" id="490573"/>
    <lineage>
        <taxon>Bacteria</taxon>
        <taxon>Bacillati</taxon>
        <taxon>Actinomycetota</taxon>
        <taxon>Thermoleophilia</taxon>
        <taxon>Solirubrobacterales</taxon>
        <taxon>Solirubrobacteraceae</taxon>
        <taxon>Solirubrobacter</taxon>
    </lineage>
</organism>
<name>A0A9X3S9D9_9ACTN</name>
<dbReference type="InterPro" id="IPR050555">
    <property type="entry name" value="Bact_Solute-Bind_Prot2"/>
</dbReference>
<dbReference type="InterPro" id="IPR025997">
    <property type="entry name" value="SBP_2_dom"/>
</dbReference>
<dbReference type="PROSITE" id="PS51257">
    <property type="entry name" value="PROKAR_LIPOPROTEIN"/>
    <property type="match status" value="1"/>
</dbReference>
<evidence type="ECO:0000256" key="1">
    <source>
        <dbReference type="ARBA" id="ARBA00004196"/>
    </source>
</evidence>
<dbReference type="RefSeq" id="WP_270044161.1">
    <property type="nucleotide sequence ID" value="NZ_JAPDOD010000039.1"/>
</dbReference>